<evidence type="ECO:0000256" key="1">
    <source>
        <dbReference type="SAM" id="MobiDB-lite"/>
    </source>
</evidence>
<dbReference type="Proteomes" id="UP000777438">
    <property type="component" value="Unassembled WGS sequence"/>
</dbReference>
<dbReference type="EMBL" id="JAGPYM010000032">
    <property type="protein sequence ID" value="KAH6876804.1"/>
    <property type="molecule type" value="Genomic_DNA"/>
</dbReference>
<sequence length="279" mass="30888">MDGNGEETQAVPEQLCHSDVRNQQDAVISGSRNMQALFRPILPRVTQEEDVCEERTAGAGDAGESSPNRSREFERASGTVKGRRRQAGRLMNTPRYGSVANSPLLFRPIRPRETECQEADERRSTDPGDAGERSADSGPPLFHRHFLPKERRDGDDEEIVVAVAPGERRPGRQLTKLRHRHEDVGPQFMRPIQPKETKDAAENPSWDPKAEKTGVAGRRPGERVALIGGGICCEGETVQRADVVFARTARAKGVDRARFLPGLPRCEHLADTDLHVVLP</sequence>
<evidence type="ECO:0000313" key="3">
    <source>
        <dbReference type="Proteomes" id="UP000777438"/>
    </source>
</evidence>
<comment type="caution">
    <text evidence="2">The sequence shown here is derived from an EMBL/GenBank/DDBJ whole genome shotgun (WGS) entry which is preliminary data.</text>
</comment>
<name>A0A9P8VT15_9HYPO</name>
<feature type="region of interest" description="Disordered" evidence="1">
    <location>
        <begin position="189"/>
        <end position="217"/>
    </location>
</feature>
<gene>
    <name evidence="2" type="ORF">B0T10DRAFT_464922</name>
</gene>
<protein>
    <submittedName>
        <fullName evidence="2">Uncharacterized protein</fullName>
    </submittedName>
</protein>
<keyword evidence="3" id="KW-1185">Reference proteome</keyword>
<feature type="region of interest" description="Disordered" evidence="1">
    <location>
        <begin position="1"/>
        <end position="27"/>
    </location>
</feature>
<evidence type="ECO:0000313" key="2">
    <source>
        <dbReference type="EMBL" id="KAH6876804.1"/>
    </source>
</evidence>
<feature type="compositionally biased region" description="Basic and acidic residues" evidence="1">
    <location>
        <begin position="110"/>
        <end position="135"/>
    </location>
</feature>
<accession>A0A9P8VT15</accession>
<dbReference type="AlphaFoldDB" id="A0A9P8VT15"/>
<proteinExistence type="predicted"/>
<dbReference type="OrthoDB" id="10635734at2759"/>
<reference evidence="2 3" key="1">
    <citation type="journal article" date="2021" name="Nat. Commun.">
        <title>Genetic determinants of endophytism in the Arabidopsis root mycobiome.</title>
        <authorList>
            <person name="Mesny F."/>
            <person name="Miyauchi S."/>
            <person name="Thiergart T."/>
            <person name="Pickel B."/>
            <person name="Atanasova L."/>
            <person name="Karlsson M."/>
            <person name="Huettel B."/>
            <person name="Barry K.W."/>
            <person name="Haridas S."/>
            <person name="Chen C."/>
            <person name="Bauer D."/>
            <person name="Andreopoulos W."/>
            <person name="Pangilinan J."/>
            <person name="LaButti K."/>
            <person name="Riley R."/>
            <person name="Lipzen A."/>
            <person name="Clum A."/>
            <person name="Drula E."/>
            <person name="Henrissat B."/>
            <person name="Kohler A."/>
            <person name="Grigoriev I.V."/>
            <person name="Martin F.M."/>
            <person name="Hacquard S."/>
        </authorList>
    </citation>
    <scope>NUCLEOTIDE SEQUENCE [LARGE SCALE GENOMIC DNA]</scope>
    <source>
        <strain evidence="2 3">MPI-CAGE-CH-0241</strain>
    </source>
</reference>
<organism evidence="2 3">
    <name type="scientific">Thelonectria olida</name>
    <dbReference type="NCBI Taxonomy" id="1576542"/>
    <lineage>
        <taxon>Eukaryota</taxon>
        <taxon>Fungi</taxon>
        <taxon>Dikarya</taxon>
        <taxon>Ascomycota</taxon>
        <taxon>Pezizomycotina</taxon>
        <taxon>Sordariomycetes</taxon>
        <taxon>Hypocreomycetidae</taxon>
        <taxon>Hypocreales</taxon>
        <taxon>Nectriaceae</taxon>
        <taxon>Thelonectria</taxon>
    </lineage>
</organism>
<feature type="region of interest" description="Disordered" evidence="1">
    <location>
        <begin position="45"/>
        <end position="156"/>
    </location>
</feature>